<evidence type="ECO:0000313" key="2">
    <source>
        <dbReference type="Proteomes" id="UP000789366"/>
    </source>
</evidence>
<dbReference type="EMBL" id="CAJVPW010036194">
    <property type="protein sequence ID" value="CAG8737202.1"/>
    <property type="molecule type" value="Genomic_DNA"/>
</dbReference>
<feature type="non-terminal residue" evidence="1">
    <location>
        <position position="1"/>
    </location>
</feature>
<gene>
    <name evidence="1" type="ORF">SPELUC_LOCUS13531</name>
</gene>
<protein>
    <submittedName>
        <fullName evidence="1">3932_t:CDS:1</fullName>
    </submittedName>
</protein>
<sequence length="351" mass="38717">ANTTNNSSSWTVQSSDTLTNFRPAGMLGSAYLSYVTPKTNSVITPPLQEVIVTYTSQVNKSTGSFRIWEVNTTGGDDSLRGSIPAYNDRVKIKDENVTVSLLSSYTSSSHKTYYITVDDDAVKNSQDQNLIGIKKLLWNFTTSDVTDTTTGDRSVIIRLTPEGTQHYVNLSPNDKSSFCERMRSDIATVINCDTSRIKIPTLYQYSNNNNTGAADQIFMRVDIAQNAPSGQSAQGVQGTQGENRGGPSLADDLNDVIVNKDISAISTGTTSKYIDQNNDTNIFLLAFLLGLHYYHFYGALRVEGALRKRRKASAIIGFMTIFVPTLIVVDLVLDILFIVFHGKDEKWIMVV</sequence>
<proteinExistence type="predicted"/>
<accession>A0ACA9Q7B5</accession>
<keyword evidence="2" id="KW-1185">Reference proteome</keyword>
<reference evidence="1" key="1">
    <citation type="submission" date="2021-06" db="EMBL/GenBank/DDBJ databases">
        <authorList>
            <person name="Kallberg Y."/>
            <person name="Tangrot J."/>
            <person name="Rosling A."/>
        </authorList>
    </citation>
    <scope>NUCLEOTIDE SEQUENCE</scope>
    <source>
        <strain evidence="1">28 12/20/2015</strain>
    </source>
</reference>
<organism evidence="1 2">
    <name type="scientific">Cetraspora pellucida</name>
    <dbReference type="NCBI Taxonomy" id="1433469"/>
    <lineage>
        <taxon>Eukaryota</taxon>
        <taxon>Fungi</taxon>
        <taxon>Fungi incertae sedis</taxon>
        <taxon>Mucoromycota</taxon>
        <taxon>Glomeromycotina</taxon>
        <taxon>Glomeromycetes</taxon>
        <taxon>Diversisporales</taxon>
        <taxon>Gigasporaceae</taxon>
        <taxon>Cetraspora</taxon>
    </lineage>
</organism>
<feature type="non-terminal residue" evidence="1">
    <location>
        <position position="351"/>
    </location>
</feature>
<dbReference type="Proteomes" id="UP000789366">
    <property type="component" value="Unassembled WGS sequence"/>
</dbReference>
<name>A0ACA9Q7B5_9GLOM</name>
<comment type="caution">
    <text evidence="1">The sequence shown here is derived from an EMBL/GenBank/DDBJ whole genome shotgun (WGS) entry which is preliminary data.</text>
</comment>
<evidence type="ECO:0000313" key="1">
    <source>
        <dbReference type="EMBL" id="CAG8737202.1"/>
    </source>
</evidence>